<dbReference type="InterPro" id="IPR001251">
    <property type="entry name" value="CRAL-TRIO_dom"/>
</dbReference>
<dbReference type="InterPro" id="IPR036865">
    <property type="entry name" value="CRAL-TRIO_dom_sf"/>
</dbReference>
<evidence type="ECO:0000259" key="2">
    <source>
        <dbReference type="PROSITE" id="PS50191"/>
    </source>
</evidence>
<dbReference type="PROSITE" id="PS50191">
    <property type="entry name" value="CRAL_TRIO"/>
    <property type="match status" value="1"/>
</dbReference>
<protein>
    <submittedName>
        <fullName evidence="3">Random slug protein 5</fullName>
    </submittedName>
</protein>
<accession>G7YEU4</accession>
<evidence type="ECO:0000256" key="1">
    <source>
        <dbReference type="SAM" id="MobiDB-lite"/>
    </source>
</evidence>
<dbReference type="SMART" id="SM00516">
    <property type="entry name" value="SEC14"/>
    <property type="match status" value="1"/>
</dbReference>
<reference evidence="3" key="1">
    <citation type="journal article" date="2011" name="Genome Biol.">
        <title>The draft genome of the carcinogenic human liver fluke Clonorchis sinensis.</title>
        <authorList>
            <person name="Wang X."/>
            <person name="Chen W."/>
            <person name="Huang Y."/>
            <person name="Sun J."/>
            <person name="Men J."/>
            <person name="Liu H."/>
            <person name="Luo F."/>
            <person name="Guo L."/>
            <person name="Lv X."/>
            <person name="Deng C."/>
            <person name="Zhou C."/>
            <person name="Fan Y."/>
            <person name="Li X."/>
            <person name="Huang L."/>
            <person name="Hu Y."/>
            <person name="Liang C."/>
            <person name="Hu X."/>
            <person name="Xu J."/>
            <person name="Yu X."/>
        </authorList>
    </citation>
    <scope>NUCLEOTIDE SEQUENCE [LARGE SCALE GENOMIC DNA]</scope>
    <source>
        <strain evidence="3">Henan</strain>
    </source>
</reference>
<organism evidence="3 4">
    <name type="scientific">Clonorchis sinensis</name>
    <name type="common">Chinese liver fluke</name>
    <dbReference type="NCBI Taxonomy" id="79923"/>
    <lineage>
        <taxon>Eukaryota</taxon>
        <taxon>Metazoa</taxon>
        <taxon>Spiralia</taxon>
        <taxon>Lophotrochozoa</taxon>
        <taxon>Platyhelminthes</taxon>
        <taxon>Trematoda</taxon>
        <taxon>Digenea</taxon>
        <taxon>Opisthorchiida</taxon>
        <taxon>Opisthorchiata</taxon>
        <taxon>Opisthorchiidae</taxon>
        <taxon>Clonorchis</taxon>
    </lineage>
</organism>
<dbReference type="GO" id="GO:0008526">
    <property type="term" value="F:phosphatidylinositol transfer activity"/>
    <property type="evidence" value="ECO:0007669"/>
    <property type="project" value="TreeGrafter"/>
</dbReference>
<dbReference type="Pfam" id="PF00650">
    <property type="entry name" value="CRAL_TRIO"/>
    <property type="match status" value="1"/>
</dbReference>
<feature type="region of interest" description="Disordered" evidence="1">
    <location>
        <begin position="124"/>
        <end position="156"/>
    </location>
</feature>
<dbReference type="EMBL" id="DF143159">
    <property type="protein sequence ID" value="GAA51477.1"/>
    <property type="molecule type" value="Genomic_DNA"/>
</dbReference>
<dbReference type="PANTHER" id="PTHR45824:SF29">
    <property type="entry name" value="GH16843P"/>
    <property type="match status" value="1"/>
</dbReference>
<evidence type="ECO:0000313" key="4">
    <source>
        <dbReference type="Proteomes" id="UP000008909"/>
    </source>
</evidence>
<dbReference type="AlphaFoldDB" id="G7YEU4"/>
<keyword evidence="4" id="KW-1185">Reference proteome</keyword>
<dbReference type="Gene3D" id="3.40.525.10">
    <property type="entry name" value="CRAL-TRIO lipid binding domain"/>
    <property type="match status" value="1"/>
</dbReference>
<reference key="2">
    <citation type="submission" date="2011-10" db="EMBL/GenBank/DDBJ databases">
        <title>The genome and transcriptome sequence of Clonorchis sinensis provide insights into the carcinogenic liver fluke.</title>
        <authorList>
            <person name="Wang X."/>
            <person name="Huang Y."/>
            <person name="Chen W."/>
            <person name="Liu H."/>
            <person name="Guo L."/>
            <person name="Chen Y."/>
            <person name="Luo F."/>
            <person name="Zhou W."/>
            <person name="Sun J."/>
            <person name="Mao Q."/>
            <person name="Liang P."/>
            <person name="Zhou C."/>
            <person name="Tian Y."/>
            <person name="Men J."/>
            <person name="Lv X."/>
            <person name="Huang L."/>
            <person name="Zhou J."/>
            <person name="Hu Y."/>
            <person name="Li R."/>
            <person name="Zhang F."/>
            <person name="Lei H."/>
            <person name="Li X."/>
            <person name="Hu X."/>
            <person name="Liang C."/>
            <person name="Xu J."/>
            <person name="Wu Z."/>
            <person name="Yu X."/>
        </authorList>
    </citation>
    <scope>NUCLEOTIDE SEQUENCE</scope>
    <source>
        <strain>Henan</strain>
    </source>
</reference>
<feature type="domain" description="CRAL-TRIO" evidence="2">
    <location>
        <begin position="216"/>
        <end position="368"/>
    </location>
</feature>
<dbReference type="InterPro" id="IPR052578">
    <property type="entry name" value="PI_Transfer_CRAL-TRIO"/>
</dbReference>
<dbReference type="SUPFAM" id="SSF52087">
    <property type="entry name" value="CRAL/TRIO domain"/>
    <property type="match status" value="1"/>
</dbReference>
<sequence>MRRLGAAHSVAWKHHKREIQLGSSKEFRTSDLLANSVNTIVRAKVADHQCDWLALRQDMVPPNASRYRHIGSSCYSFDHRQTGMWNVQRSLGGEGLKKDMDNKHDYRSPVTPFGCRATRRKLEGRDTARLPKPGQDQRRCQDSSQMSHSQPDQHHRCVPCVVSEKSRLELTKENHGIYLIVLESTEALDSGYVEHNNSIAQVLSVPVFNVTVQRQIGFDQANRPVIYATFYSAYPSQRNPAVEALTHLIYVFENAVRSMQPGVSQWVFVLDCAGMSAINCSPRLGYECAQVLSNHYPERLGLAICIRPGPMFKVAWQAIKPFLPIQTANKVCIVNSKSQLQPTLEQHFPRSIVEWLTKEYNLNRAEPKLSRYRPFWLHRPDTDESHDPRGDKPYVDNWVIKRHSSGHLPHPNMIDYLAGKLRSTANLMELNEHVDMLEDDEMAEVDEATAKKLLASLPSQYQIPVDAKTAAIN</sequence>
<evidence type="ECO:0000313" key="3">
    <source>
        <dbReference type="EMBL" id="GAA51477.1"/>
    </source>
</evidence>
<gene>
    <name evidence="3" type="ORF">CLF_106231</name>
</gene>
<dbReference type="CDD" id="cd00170">
    <property type="entry name" value="SEC14"/>
    <property type="match status" value="1"/>
</dbReference>
<proteinExistence type="predicted"/>
<dbReference type="PANTHER" id="PTHR45824">
    <property type="entry name" value="GH16843P"/>
    <property type="match status" value="1"/>
</dbReference>
<feature type="compositionally biased region" description="Basic and acidic residues" evidence="1">
    <location>
        <begin position="124"/>
        <end position="141"/>
    </location>
</feature>
<name>G7YEU4_CLOSI</name>
<dbReference type="Proteomes" id="UP000008909">
    <property type="component" value="Unassembled WGS sequence"/>
</dbReference>